<evidence type="ECO:0000256" key="3">
    <source>
        <dbReference type="ARBA" id="ARBA00022989"/>
    </source>
</evidence>
<feature type="transmembrane region" description="Helical" evidence="5">
    <location>
        <begin position="356"/>
        <end position="378"/>
    </location>
</feature>
<proteinExistence type="predicted"/>
<feature type="transmembrane region" description="Helical" evidence="5">
    <location>
        <begin position="123"/>
        <end position="144"/>
    </location>
</feature>
<comment type="caution">
    <text evidence="6">The sequence shown here is derived from an EMBL/GenBank/DDBJ whole genome shotgun (WGS) entry which is preliminary data.</text>
</comment>
<dbReference type="EMBL" id="BAABAT010000036">
    <property type="protein sequence ID" value="GAA4259533.1"/>
    <property type="molecule type" value="Genomic_DNA"/>
</dbReference>
<protein>
    <recommendedName>
        <fullName evidence="8">Sugar ABC transporter permease</fullName>
    </recommendedName>
</protein>
<keyword evidence="7" id="KW-1185">Reference proteome</keyword>
<name>A0ABP8DMD1_9ACTN</name>
<keyword evidence="3 5" id="KW-1133">Transmembrane helix</keyword>
<feature type="transmembrane region" description="Helical" evidence="5">
    <location>
        <begin position="16"/>
        <end position="38"/>
    </location>
</feature>
<keyword evidence="4 5" id="KW-0472">Membrane</keyword>
<feature type="transmembrane region" description="Helical" evidence="5">
    <location>
        <begin position="323"/>
        <end position="344"/>
    </location>
</feature>
<feature type="transmembrane region" description="Helical" evidence="5">
    <location>
        <begin position="398"/>
        <end position="415"/>
    </location>
</feature>
<feature type="transmembrane region" description="Helical" evidence="5">
    <location>
        <begin position="235"/>
        <end position="258"/>
    </location>
</feature>
<evidence type="ECO:0000256" key="4">
    <source>
        <dbReference type="ARBA" id="ARBA00023136"/>
    </source>
</evidence>
<comment type="subcellular location">
    <subcellularLocation>
        <location evidence="1">Membrane</location>
        <topology evidence="1">Multi-pass membrane protein</topology>
    </subcellularLocation>
</comment>
<evidence type="ECO:0000256" key="5">
    <source>
        <dbReference type="SAM" id="Phobius"/>
    </source>
</evidence>
<feature type="transmembrane region" description="Helical" evidence="5">
    <location>
        <begin position="427"/>
        <end position="450"/>
    </location>
</feature>
<accession>A0ABP8DMD1</accession>
<evidence type="ECO:0000313" key="6">
    <source>
        <dbReference type="EMBL" id="GAA4259533.1"/>
    </source>
</evidence>
<dbReference type="InterPro" id="IPR035906">
    <property type="entry name" value="MetI-like_sf"/>
</dbReference>
<evidence type="ECO:0000313" key="7">
    <source>
        <dbReference type="Proteomes" id="UP001500620"/>
    </source>
</evidence>
<feature type="transmembrane region" description="Helical" evidence="5">
    <location>
        <begin position="279"/>
        <end position="303"/>
    </location>
</feature>
<keyword evidence="2 5" id="KW-0812">Transmembrane</keyword>
<dbReference type="Gene3D" id="1.10.3720.10">
    <property type="entry name" value="MetI-like"/>
    <property type="match status" value="1"/>
</dbReference>
<evidence type="ECO:0008006" key="8">
    <source>
        <dbReference type="Google" id="ProtNLM"/>
    </source>
</evidence>
<feature type="transmembrane region" description="Helical" evidence="5">
    <location>
        <begin position="182"/>
        <end position="207"/>
    </location>
</feature>
<dbReference type="RefSeq" id="WP_345136417.1">
    <property type="nucleotide sequence ID" value="NZ_BAABAT010000036.1"/>
</dbReference>
<evidence type="ECO:0000256" key="1">
    <source>
        <dbReference type="ARBA" id="ARBA00004141"/>
    </source>
</evidence>
<organism evidence="6 7">
    <name type="scientific">Dactylosporangium darangshiense</name>
    <dbReference type="NCBI Taxonomy" id="579108"/>
    <lineage>
        <taxon>Bacteria</taxon>
        <taxon>Bacillati</taxon>
        <taxon>Actinomycetota</taxon>
        <taxon>Actinomycetes</taxon>
        <taxon>Micromonosporales</taxon>
        <taxon>Micromonosporaceae</taxon>
        <taxon>Dactylosporangium</taxon>
    </lineage>
</organism>
<feature type="transmembrane region" description="Helical" evidence="5">
    <location>
        <begin position="150"/>
        <end position="170"/>
    </location>
</feature>
<dbReference type="Proteomes" id="UP001500620">
    <property type="component" value="Unassembled WGS sequence"/>
</dbReference>
<reference evidence="7" key="1">
    <citation type="journal article" date="2019" name="Int. J. Syst. Evol. Microbiol.">
        <title>The Global Catalogue of Microorganisms (GCM) 10K type strain sequencing project: providing services to taxonomists for standard genome sequencing and annotation.</title>
        <authorList>
            <consortium name="The Broad Institute Genomics Platform"/>
            <consortium name="The Broad Institute Genome Sequencing Center for Infectious Disease"/>
            <person name="Wu L."/>
            <person name="Ma J."/>
        </authorList>
    </citation>
    <scope>NUCLEOTIDE SEQUENCE [LARGE SCALE GENOMIC DNA]</scope>
    <source>
        <strain evidence="7">JCM 17441</strain>
    </source>
</reference>
<evidence type="ECO:0000256" key="2">
    <source>
        <dbReference type="ARBA" id="ARBA00022692"/>
    </source>
</evidence>
<sequence length="529" mass="56474">MTVQPTMLRPASPRPAWQVVLGLLLPLPALVVLVTSYVEPAIWTIRTSFERFSGIRMVTGRDSAGESVGFDNYGKAFDDGLGGALAYALGLAVVPLLVVLLLAPALAWAAHRAGRAARWTTRGALVLPLALFSPFGIAMAAWFAQRSQHWGYWLGTFGAFAAVAALAYLAALRTRRSPWPGVLIVGGLAFLAVFAVALQEFTFAWVFQFPAGQGVTPEQQAFDVTFRTFNFNVGAAISTVVLVPLMVLGLLATLLVILTGLRLQVTEAGAGVPRPGSRTVALAVGGVLLVVFLVITAAGLWPWLSNLAGGSPQGAPGTFVNTWIPPLISTVVGVTLAAVAAFGISGLRPLGRHSEWLLAPFGLFLFVGSAPLAIRAYAAGSTAGRLDSFLALVPPSRLTIPALLLLALFFRGQAVRRETLLQENRPASWWSIVLPVLPMLGLVYLATWVVQAQDLVWPLITSTGDHPTAQYVVAQARQYLDQHHAGYDQLLPIPIIILLLLAGVAAQLLYLDRVALHAGLPERDHPPRT</sequence>
<feature type="transmembrane region" description="Helical" evidence="5">
    <location>
        <begin position="84"/>
        <end position="111"/>
    </location>
</feature>
<feature type="transmembrane region" description="Helical" evidence="5">
    <location>
        <begin position="490"/>
        <end position="511"/>
    </location>
</feature>
<dbReference type="SUPFAM" id="SSF161098">
    <property type="entry name" value="MetI-like"/>
    <property type="match status" value="1"/>
</dbReference>
<gene>
    <name evidence="6" type="ORF">GCM10022255_084530</name>
</gene>